<dbReference type="AlphaFoldDB" id="A0A8J4YNN1"/>
<gene>
    <name evidence="1" type="ORF">GWK47_003286</name>
</gene>
<evidence type="ECO:0000313" key="2">
    <source>
        <dbReference type="Proteomes" id="UP000770661"/>
    </source>
</evidence>
<proteinExistence type="predicted"/>
<name>A0A8J4YNN1_CHIOP</name>
<accession>A0A8J4YNN1</accession>
<dbReference type="Proteomes" id="UP000770661">
    <property type="component" value="Unassembled WGS sequence"/>
</dbReference>
<keyword evidence="2" id="KW-1185">Reference proteome</keyword>
<reference evidence="1" key="1">
    <citation type="submission" date="2020-07" db="EMBL/GenBank/DDBJ databases">
        <title>The High-quality genome of the commercially important snow crab, Chionoecetes opilio.</title>
        <authorList>
            <person name="Jeong J.-H."/>
            <person name="Ryu S."/>
        </authorList>
    </citation>
    <scope>NUCLEOTIDE SEQUENCE</scope>
    <source>
        <strain evidence="1">MADBK_172401_WGS</strain>
        <tissue evidence="1">Digestive gland</tissue>
    </source>
</reference>
<comment type="caution">
    <text evidence="1">The sequence shown here is derived from an EMBL/GenBank/DDBJ whole genome shotgun (WGS) entry which is preliminary data.</text>
</comment>
<organism evidence="1 2">
    <name type="scientific">Chionoecetes opilio</name>
    <name type="common">Atlantic snow crab</name>
    <name type="synonym">Cancer opilio</name>
    <dbReference type="NCBI Taxonomy" id="41210"/>
    <lineage>
        <taxon>Eukaryota</taxon>
        <taxon>Metazoa</taxon>
        <taxon>Ecdysozoa</taxon>
        <taxon>Arthropoda</taxon>
        <taxon>Crustacea</taxon>
        <taxon>Multicrustacea</taxon>
        <taxon>Malacostraca</taxon>
        <taxon>Eumalacostraca</taxon>
        <taxon>Eucarida</taxon>
        <taxon>Decapoda</taxon>
        <taxon>Pleocyemata</taxon>
        <taxon>Brachyura</taxon>
        <taxon>Eubrachyura</taxon>
        <taxon>Majoidea</taxon>
        <taxon>Majidae</taxon>
        <taxon>Chionoecetes</taxon>
    </lineage>
</organism>
<sequence length="116" mass="13052">MSVNTPGPSLRNIALLSKVILTGHNWKKRFGLKVAHFKRLIMAKSEQFSSITTWQGVSQLLSLAETQLRDGCLEGFPDHDCNLMWHKTDEGCHAIARAIADVTMTLDPHYLAMYLI</sequence>
<evidence type="ECO:0000313" key="1">
    <source>
        <dbReference type="EMBL" id="KAG0730345.1"/>
    </source>
</evidence>
<protein>
    <submittedName>
        <fullName evidence="1">Uncharacterized protein</fullName>
    </submittedName>
</protein>
<dbReference type="EMBL" id="JACEEZ010000271">
    <property type="protein sequence ID" value="KAG0730345.1"/>
    <property type="molecule type" value="Genomic_DNA"/>
</dbReference>